<protein>
    <submittedName>
        <fullName evidence="9">Magnesium transporter</fullName>
    </submittedName>
</protein>
<keyword evidence="3" id="KW-0813">Transport</keyword>
<keyword evidence="5 8" id="KW-0812">Transmembrane</keyword>
<reference evidence="9 10" key="1">
    <citation type="submission" date="2016-10" db="EMBL/GenBank/DDBJ databases">
        <authorList>
            <person name="de Groot N.N."/>
        </authorList>
    </citation>
    <scope>NUCLEOTIDE SEQUENCE [LARGE SCALE GENOMIC DNA]</scope>
    <source>
        <strain evidence="9 10">DSM 16859</strain>
    </source>
</reference>
<evidence type="ECO:0000256" key="3">
    <source>
        <dbReference type="ARBA" id="ARBA00022448"/>
    </source>
</evidence>
<dbReference type="AlphaFoldDB" id="A0A1H9QI65"/>
<dbReference type="InterPro" id="IPR045861">
    <property type="entry name" value="CorA_cytoplasmic_dom"/>
</dbReference>
<name>A0A1H9QI65_9ACTN</name>
<evidence type="ECO:0000313" key="9">
    <source>
        <dbReference type="EMBL" id="SER59463.1"/>
    </source>
</evidence>
<evidence type="ECO:0000313" key="10">
    <source>
        <dbReference type="Proteomes" id="UP000198815"/>
    </source>
</evidence>
<proteinExistence type="inferred from homology"/>
<dbReference type="SUPFAM" id="SSF143865">
    <property type="entry name" value="CorA soluble domain-like"/>
    <property type="match status" value="1"/>
</dbReference>
<dbReference type="Gene3D" id="3.30.460.20">
    <property type="entry name" value="CorA soluble domain-like"/>
    <property type="match status" value="1"/>
</dbReference>
<keyword evidence="10" id="KW-1185">Reference proteome</keyword>
<evidence type="ECO:0000256" key="8">
    <source>
        <dbReference type="SAM" id="Phobius"/>
    </source>
</evidence>
<dbReference type="InterPro" id="IPR002523">
    <property type="entry name" value="MgTranspt_CorA/ZnTranspt_ZntB"/>
</dbReference>
<dbReference type="GO" id="GO:0000287">
    <property type="term" value="F:magnesium ion binding"/>
    <property type="evidence" value="ECO:0007669"/>
    <property type="project" value="TreeGrafter"/>
</dbReference>
<dbReference type="STRING" id="64702.SAMN05443377_10392"/>
<dbReference type="EMBL" id="FOGZ01000003">
    <property type="protein sequence ID" value="SER59463.1"/>
    <property type="molecule type" value="Genomic_DNA"/>
</dbReference>
<feature type="transmembrane region" description="Helical" evidence="8">
    <location>
        <begin position="274"/>
        <end position="292"/>
    </location>
</feature>
<evidence type="ECO:0000256" key="7">
    <source>
        <dbReference type="ARBA" id="ARBA00023136"/>
    </source>
</evidence>
<dbReference type="Pfam" id="PF01544">
    <property type="entry name" value="CorA"/>
    <property type="match status" value="1"/>
</dbReference>
<keyword evidence="7 8" id="KW-0472">Membrane</keyword>
<evidence type="ECO:0000256" key="4">
    <source>
        <dbReference type="ARBA" id="ARBA00022475"/>
    </source>
</evidence>
<dbReference type="InterPro" id="IPR045863">
    <property type="entry name" value="CorA_TM1_TM2"/>
</dbReference>
<dbReference type="GO" id="GO:0015095">
    <property type="term" value="F:magnesium ion transmembrane transporter activity"/>
    <property type="evidence" value="ECO:0007669"/>
    <property type="project" value="TreeGrafter"/>
</dbReference>
<dbReference type="GO" id="GO:0050897">
    <property type="term" value="F:cobalt ion binding"/>
    <property type="evidence" value="ECO:0007669"/>
    <property type="project" value="TreeGrafter"/>
</dbReference>
<keyword evidence="4" id="KW-1003">Cell membrane</keyword>
<dbReference type="Proteomes" id="UP000198815">
    <property type="component" value="Unassembled WGS sequence"/>
</dbReference>
<comment type="similarity">
    <text evidence="2">Belongs to the CorA metal ion transporter (MIT) (TC 1.A.35) family.</text>
</comment>
<evidence type="ECO:0000256" key="1">
    <source>
        <dbReference type="ARBA" id="ARBA00004651"/>
    </source>
</evidence>
<accession>A0A1H9QI65</accession>
<dbReference type="Gene3D" id="1.20.58.340">
    <property type="entry name" value="Magnesium transport protein CorA, transmembrane region"/>
    <property type="match status" value="2"/>
</dbReference>
<dbReference type="CDD" id="cd12822">
    <property type="entry name" value="TmCorA-like"/>
    <property type="match status" value="1"/>
</dbReference>
<comment type="subcellular location">
    <subcellularLocation>
        <location evidence="1">Cell membrane</location>
        <topology evidence="1">Multi-pass membrane protein</topology>
    </subcellularLocation>
</comment>
<evidence type="ECO:0000256" key="6">
    <source>
        <dbReference type="ARBA" id="ARBA00022989"/>
    </source>
</evidence>
<gene>
    <name evidence="9" type="ORF">SAMN05443377_10392</name>
</gene>
<feature type="transmembrane region" description="Helical" evidence="8">
    <location>
        <begin position="304"/>
        <end position="324"/>
    </location>
</feature>
<dbReference type="PANTHER" id="PTHR46494">
    <property type="entry name" value="CORA FAMILY METAL ION TRANSPORTER (EUROFUNG)"/>
    <property type="match status" value="1"/>
</dbReference>
<keyword evidence="6 8" id="KW-1133">Transmembrane helix</keyword>
<dbReference type="GO" id="GO:0005886">
    <property type="term" value="C:plasma membrane"/>
    <property type="evidence" value="ECO:0007669"/>
    <property type="project" value="UniProtKB-SubCell"/>
</dbReference>
<evidence type="ECO:0000256" key="2">
    <source>
        <dbReference type="ARBA" id="ARBA00009765"/>
    </source>
</evidence>
<dbReference type="SUPFAM" id="SSF144083">
    <property type="entry name" value="Magnesium transport protein CorA, transmembrane region"/>
    <property type="match status" value="1"/>
</dbReference>
<dbReference type="GO" id="GO:0015087">
    <property type="term" value="F:cobalt ion transmembrane transporter activity"/>
    <property type="evidence" value="ECO:0007669"/>
    <property type="project" value="TreeGrafter"/>
</dbReference>
<organism evidence="9 10">
    <name type="scientific">Propionibacterium cyclohexanicum</name>
    <dbReference type="NCBI Taxonomy" id="64702"/>
    <lineage>
        <taxon>Bacteria</taxon>
        <taxon>Bacillati</taxon>
        <taxon>Actinomycetota</taxon>
        <taxon>Actinomycetes</taxon>
        <taxon>Propionibacteriales</taxon>
        <taxon>Propionibacteriaceae</taxon>
        <taxon>Propionibacterium</taxon>
    </lineage>
</organism>
<evidence type="ECO:0000256" key="5">
    <source>
        <dbReference type="ARBA" id="ARBA00022692"/>
    </source>
</evidence>
<sequence length="330" mass="37598">MATVQNCVWRDGRLVEQGFPLDQLSERIADGANLVWLDFLKPQPRQLTELARELGFDLHSVEDALAPRERAKAVRHESHWFILVHALRLVAGADFQSRIRAAKISAFALPNALITVRTDPDWDMGQVVRRWETNPRLVEMGTPGLLHGLLDTVVDGHFEVIERLDDSMEELEDLLFEEEANTRTVQRLTYQLRRELVEVRRICLPMREVVASVIRGSVDLSEWVMPLRGYYEDLHDHVQRESEWTESLRDLVSSIYETNISLADTRMNVVMKQLSGWAAIIAVPTFITGWFGQNVPFLGFGTSTGVWVSTGLIAVCVAVLYGVFKSKDWI</sequence>
<dbReference type="PANTHER" id="PTHR46494:SF1">
    <property type="entry name" value="CORA FAMILY METAL ION TRANSPORTER (EUROFUNG)"/>
    <property type="match status" value="1"/>
</dbReference>